<feature type="region of interest" description="Disordered" evidence="1">
    <location>
        <begin position="65"/>
        <end position="95"/>
    </location>
</feature>
<protein>
    <submittedName>
        <fullName evidence="2">Uncharacterized protein</fullName>
    </submittedName>
</protein>
<feature type="compositionally biased region" description="Polar residues" evidence="1">
    <location>
        <begin position="729"/>
        <end position="748"/>
    </location>
</feature>
<evidence type="ECO:0000313" key="2">
    <source>
        <dbReference type="EMBL" id="UXH80674.1"/>
    </source>
</evidence>
<dbReference type="EMBL" id="CP104562">
    <property type="protein sequence ID" value="UXH80674.1"/>
    <property type="molecule type" value="Genomic_DNA"/>
</dbReference>
<feature type="compositionally biased region" description="Low complexity" evidence="1">
    <location>
        <begin position="73"/>
        <end position="84"/>
    </location>
</feature>
<gene>
    <name evidence="2" type="ORF">N4261_12675</name>
</gene>
<keyword evidence="3" id="KW-1185">Reference proteome</keyword>
<organism evidence="2 3">
    <name type="scientific">Roseateles amylovorans</name>
    <dbReference type="NCBI Taxonomy" id="2978473"/>
    <lineage>
        <taxon>Bacteria</taxon>
        <taxon>Pseudomonadati</taxon>
        <taxon>Pseudomonadota</taxon>
        <taxon>Betaproteobacteria</taxon>
        <taxon>Burkholderiales</taxon>
        <taxon>Sphaerotilaceae</taxon>
        <taxon>Roseateles</taxon>
    </lineage>
</organism>
<sequence length="748" mass="79547">MKPFADTSAATLRTKTPQPAAALIASEKTLAPSPSNPLQAAIDASPRMLAQRRAIDAAFGAAADPAVVQRTRPSQQQAAAQPQSHSRNTGSPSASVAQRVIVRGQGKGAYMDDDSGHEFAFLKQSPNGKNLLFANRDQLSNIRDLILAGSQLPVVASNQRSVRDAMDTWRKQRRDTAADAAVTDALSKLKLVWVEEDKETNCTYDECAGDVQSVLVTVLGHTNEKWGRLTFKKPGFGERAPVASGTVTMNNQHGVDKNSVRESLDISKKDLSGKGRFKGVEFRELTDPHYSLASTTAGDNAVTVEGKDGQYFYVSKATRTARTTSATEGNYVLNGRSFANLAAIPANDAAINQSYAKLVTDRSVQDWAKVDRVGMRAGTQDQAMDKWNALGMAAYAKKVLGFNLALNQDYEWLHIRGVQNGGRNLISNLGTGTWIANSAMIPFENQIRHWADTKPGQLFARYETTTHGVNTPVLNQITIKVAASDDHAIGPISRDDPLTVVFNAQSGLLQDTFSNKIRIKDYHQRAGGLAYQEGVKAAAAGGPALDSARHARGHRHYQEGVAAARRGDPAPATRGGAAGHADYWAGVATARASGSAGVGGHAVGFNHYVAGMQAARANGTAGVGGQAVGHADYLAGVLAASVGAAAGTGAHGVGHADWHRGYAQGRVGNLVNFVHSGEVRGCQAGIRNFLDKQSKTRKLDDEDDDVFEDDDDDQSDDEGPKRIKLDASIATSFRNGSAPQSGTSTPSQ</sequence>
<proteinExistence type="predicted"/>
<dbReference type="Proteomes" id="UP001064933">
    <property type="component" value="Chromosome"/>
</dbReference>
<reference evidence="2" key="1">
    <citation type="submission" date="2022-10" db="EMBL/GenBank/DDBJ databases">
        <title>Characterization and whole genome sequencing of a new Roseateles species, isolated from fresh water.</title>
        <authorList>
            <person name="Guliayeva D.Y."/>
            <person name="Akhremchuk A.E."/>
            <person name="Sikolenko M.A."/>
            <person name="Valentovich L.N."/>
            <person name="Sidarenka A.V."/>
        </authorList>
    </citation>
    <scope>NUCLEOTIDE SEQUENCE</scope>
    <source>
        <strain evidence="2">BIM B-1768</strain>
    </source>
</reference>
<feature type="compositionally biased region" description="Acidic residues" evidence="1">
    <location>
        <begin position="701"/>
        <end position="717"/>
    </location>
</feature>
<feature type="compositionally biased region" description="Polar residues" evidence="1">
    <location>
        <begin position="85"/>
        <end position="95"/>
    </location>
</feature>
<feature type="region of interest" description="Disordered" evidence="1">
    <location>
        <begin position="695"/>
        <end position="748"/>
    </location>
</feature>
<name>A0ABY6B6W0_9BURK</name>
<evidence type="ECO:0000313" key="3">
    <source>
        <dbReference type="Proteomes" id="UP001064933"/>
    </source>
</evidence>
<accession>A0ABY6B6W0</accession>
<dbReference type="RefSeq" id="WP_261760491.1">
    <property type="nucleotide sequence ID" value="NZ_CP104562.2"/>
</dbReference>
<evidence type="ECO:0000256" key="1">
    <source>
        <dbReference type="SAM" id="MobiDB-lite"/>
    </source>
</evidence>